<evidence type="ECO:0000313" key="2">
    <source>
        <dbReference type="Proteomes" id="UP000002215"/>
    </source>
</evidence>
<accession>A0A979GTN5</accession>
<reference evidence="1 2" key="2">
    <citation type="journal article" date="2010" name="Stand. Genomic Sci.">
        <title>Complete genome sequence of Chitinophaga pinensis type strain (UQM 2034).</title>
        <authorList>
            <person name="Glavina Del Rio T."/>
            <person name="Abt B."/>
            <person name="Spring S."/>
            <person name="Lapidus A."/>
            <person name="Nolan M."/>
            <person name="Tice H."/>
            <person name="Copeland A."/>
            <person name="Cheng J.F."/>
            <person name="Chen F."/>
            <person name="Bruce D."/>
            <person name="Goodwin L."/>
            <person name="Pitluck S."/>
            <person name="Ivanova N."/>
            <person name="Mavromatis K."/>
            <person name="Mikhailova N."/>
            <person name="Pati A."/>
            <person name="Chen A."/>
            <person name="Palaniappan K."/>
            <person name="Land M."/>
            <person name="Hauser L."/>
            <person name="Chang Y.J."/>
            <person name="Jeffries C.D."/>
            <person name="Chain P."/>
            <person name="Saunders E."/>
            <person name="Detter J.C."/>
            <person name="Brettin T."/>
            <person name="Rohde M."/>
            <person name="Goker M."/>
            <person name="Bristow J."/>
            <person name="Eisen J.A."/>
            <person name="Markowitz V."/>
            <person name="Hugenholtz P."/>
            <person name="Kyrpides N.C."/>
            <person name="Klenk H.P."/>
            <person name="Lucas S."/>
        </authorList>
    </citation>
    <scope>NUCLEOTIDE SEQUENCE [LARGE SCALE GENOMIC DNA]</scope>
    <source>
        <strain evidence="2">ATCC 43595 / DSM 2588 / LMG 13176 / NBRC 15968 / NCIMB 11800 / UQM 2034</strain>
    </source>
</reference>
<sequence length="90" mass="10625">MYYDDLVMNFKNEGQETLYIIIDPPVWEFDLAPGEALQFRIVDYHRSAAGNNIMDIRYSSPDCINIDILYPLELRVFYRGEDIKIWSASR</sequence>
<dbReference type="KEGG" id="cpi:Cpin_4773"/>
<evidence type="ECO:0000313" key="1">
    <source>
        <dbReference type="EMBL" id="ACU62208.1"/>
    </source>
</evidence>
<dbReference type="Proteomes" id="UP000002215">
    <property type="component" value="Chromosome"/>
</dbReference>
<dbReference type="AlphaFoldDB" id="A0A979GTN5"/>
<dbReference type="EMBL" id="CP001699">
    <property type="protein sequence ID" value="ACU62208.1"/>
    <property type="molecule type" value="Genomic_DNA"/>
</dbReference>
<proteinExistence type="predicted"/>
<reference evidence="2" key="1">
    <citation type="submission" date="2009-08" db="EMBL/GenBank/DDBJ databases">
        <title>The complete genome of Chitinophaga pinensis DSM 2588.</title>
        <authorList>
            <consortium name="US DOE Joint Genome Institute (JGI-PGF)"/>
            <person name="Lucas S."/>
            <person name="Copeland A."/>
            <person name="Lapidus A."/>
            <person name="Glavina del Rio T."/>
            <person name="Dalin E."/>
            <person name="Tice H."/>
            <person name="Bruce D."/>
            <person name="Goodwin L."/>
            <person name="Pitluck S."/>
            <person name="Kyrpides N."/>
            <person name="Mavromatis K."/>
            <person name="Ivanova N."/>
            <person name="Mikhailova N."/>
            <person name="Sims D."/>
            <person name="Meinche L."/>
            <person name="Brettin T."/>
            <person name="Detter J.C."/>
            <person name="Han C."/>
            <person name="Larimer F."/>
            <person name="Land M."/>
            <person name="Hauser L."/>
            <person name="Markowitz V."/>
            <person name="Cheng J.-F."/>
            <person name="Hugenholtz P."/>
            <person name="Woyke T."/>
            <person name="Wu D."/>
            <person name="Spring S."/>
            <person name="Klenk H.-P."/>
            <person name="Eisen J.A."/>
        </authorList>
    </citation>
    <scope>NUCLEOTIDE SEQUENCE [LARGE SCALE GENOMIC DNA]</scope>
    <source>
        <strain evidence="2">ATCC 43595 / DSM 2588 / LMG 13176 / NBRC 15968 / NCIMB 11800 / UQM 2034</strain>
    </source>
</reference>
<protein>
    <submittedName>
        <fullName evidence="1">Uncharacterized protein</fullName>
    </submittedName>
</protein>
<gene>
    <name evidence="1" type="ordered locus">Cpin_4773</name>
</gene>
<organism evidence="1 2">
    <name type="scientific">Chitinophaga pinensis (strain ATCC 43595 / DSM 2588 / LMG 13176 / NBRC 15968 / NCIMB 11800 / UQM 2034)</name>
    <dbReference type="NCBI Taxonomy" id="485918"/>
    <lineage>
        <taxon>Bacteria</taxon>
        <taxon>Pseudomonadati</taxon>
        <taxon>Bacteroidota</taxon>
        <taxon>Chitinophagia</taxon>
        <taxon>Chitinophagales</taxon>
        <taxon>Chitinophagaceae</taxon>
        <taxon>Chitinophaga</taxon>
    </lineage>
</organism>
<dbReference type="RefSeq" id="WP_012792376.1">
    <property type="nucleotide sequence ID" value="NC_013132.1"/>
</dbReference>
<dbReference type="OrthoDB" id="679179at2"/>
<name>A0A979GTN5_CHIPD</name>